<organism evidence="1">
    <name type="scientific">Albugo laibachii Nc14</name>
    <dbReference type="NCBI Taxonomy" id="890382"/>
    <lineage>
        <taxon>Eukaryota</taxon>
        <taxon>Sar</taxon>
        <taxon>Stramenopiles</taxon>
        <taxon>Oomycota</taxon>
        <taxon>Peronosporomycetes</taxon>
        <taxon>Albuginales</taxon>
        <taxon>Albuginaceae</taxon>
        <taxon>Albugo</taxon>
    </lineage>
</organism>
<name>F0WZ74_9STRA</name>
<reference evidence="1" key="2">
    <citation type="submission" date="2011-02" db="EMBL/GenBank/DDBJ databases">
        <authorList>
            <person name="MacLean D."/>
        </authorList>
    </citation>
    <scope>NUCLEOTIDE SEQUENCE</scope>
</reference>
<gene>
    <name evidence="1" type="primary">AlNc14C414G11480</name>
    <name evidence="1" type="ORF">ALNC14_129340</name>
</gene>
<protein>
    <submittedName>
        <fullName evidence="1">AlNc14C414G11480 protein</fullName>
    </submittedName>
</protein>
<proteinExistence type="predicted"/>
<accession>F0WZ74</accession>
<reference evidence="1" key="1">
    <citation type="journal article" date="2011" name="PLoS Biol.">
        <title>Gene gain and loss during evolution of obligate parasitism in the white rust pathogen of Arabidopsis thaliana.</title>
        <authorList>
            <person name="Kemen E."/>
            <person name="Gardiner A."/>
            <person name="Schultz-Larsen T."/>
            <person name="Kemen A.C."/>
            <person name="Balmuth A.L."/>
            <person name="Robert-Seilaniantz A."/>
            <person name="Bailey K."/>
            <person name="Holub E."/>
            <person name="Studholme D.J."/>
            <person name="Maclean D."/>
            <person name="Jones J.D."/>
        </authorList>
    </citation>
    <scope>NUCLEOTIDE SEQUENCE</scope>
</reference>
<dbReference type="EMBL" id="FR824457">
    <property type="protein sequence ID" value="CCA26790.1"/>
    <property type="molecule type" value="Genomic_DNA"/>
</dbReference>
<evidence type="ECO:0000313" key="1">
    <source>
        <dbReference type="EMBL" id="CCA26790.1"/>
    </source>
</evidence>
<sequence>MAKEQILKFEMEKSAMEVTEQDWIGYFREAGEPDRVDLTKIDAEMRKLKLNFTLIDANSRLFRLRYQIYRVLDHHGLQDYVEHADTKSIVQWMVDALEPPTFRRKGVEKLGMDVYKSKKKNPIVFCKWCEELLKSNME</sequence>
<dbReference type="AlphaFoldDB" id="F0WZ74"/>
<dbReference type="HOGENOM" id="CLU_1858962_0_0_1"/>